<evidence type="ECO:0000256" key="6">
    <source>
        <dbReference type="ARBA" id="ARBA00022927"/>
    </source>
</evidence>
<evidence type="ECO:0000256" key="5">
    <source>
        <dbReference type="ARBA" id="ARBA00022840"/>
    </source>
</evidence>
<dbReference type="InterPro" id="IPR000194">
    <property type="entry name" value="ATPase_F1/V1/A1_a/bsu_nucl-bd"/>
</dbReference>
<evidence type="ECO:0000313" key="10">
    <source>
        <dbReference type="EMBL" id="HEW45085.1"/>
    </source>
</evidence>
<keyword evidence="4" id="KW-0547">Nucleotide-binding</keyword>
<evidence type="ECO:0000256" key="7">
    <source>
        <dbReference type="ARBA" id="ARBA00022967"/>
    </source>
</evidence>
<dbReference type="InterPro" id="IPR020003">
    <property type="entry name" value="ATPase_a/bsu_AS"/>
</dbReference>
<name>A0A7C2ZJ34_9AQUI</name>
<comment type="catalytic activity">
    <reaction evidence="8">
        <text>ATP + H2O + cellular proteinSide 1 = ADP + phosphate + cellular proteinSide 2.</text>
        <dbReference type="EC" id="7.4.2.8"/>
    </reaction>
</comment>
<dbReference type="SUPFAM" id="SSF52540">
    <property type="entry name" value="P-loop containing nucleoside triphosphate hydrolases"/>
    <property type="match status" value="1"/>
</dbReference>
<comment type="subcellular location">
    <subcellularLocation>
        <location evidence="1">Cytoplasm</location>
    </subcellularLocation>
</comment>
<dbReference type="InterPro" id="IPR003593">
    <property type="entry name" value="AAA+_ATPase"/>
</dbReference>
<dbReference type="Gene3D" id="3.40.50.12240">
    <property type="match status" value="1"/>
</dbReference>
<feature type="domain" description="AAA+ ATPase" evidence="9">
    <location>
        <begin position="143"/>
        <end position="325"/>
    </location>
</feature>
<evidence type="ECO:0000256" key="8">
    <source>
        <dbReference type="ARBA" id="ARBA00034006"/>
    </source>
</evidence>
<dbReference type="GO" id="GO:0046933">
    <property type="term" value="F:proton-transporting ATP synthase activity, rotational mechanism"/>
    <property type="evidence" value="ECO:0007669"/>
    <property type="project" value="TreeGrafter"/>
</dbReference>
<comment type="caution">
    <text evidence="10">The sequence shown here is derived from an EMBL/GenBank/DDBJ whole genome shotgun (WGS) entry which is preliminary data.</text>
</comment>
<dbReference type="InterPro" id="IPR050053">
    <property type="entry name" value="ATPase_alpha/beta_chains"/>
</dbReference>
<keyword evidence="6" id="KW-0653">Protein transport</keyword>
<dbReference type="GO" id="GO:0016887">
    <property type="term" value="F:ATP hydrolysis activity"/>
    <property type="evidence" value="ECO:0007669"/>
    <property type="project" value="InterPro"/>
</dbReference>
<dbReference type="PROSITE" id="PS00152">
    <property type="entry name" value="ATPASE_ALPHA_BETA"/>
    <property type="match status" value="1"/>
</dbReference>
<dbReference type="SMART" id="SM00382">
    <property type="entry name" value="AAA"/>
    <property type="match status" value="1"/>
</dbReference>
<reference evidence="10" key="1">
    <citation type="journal article" date="2020" name="mSystems">
        <title>Genome- and Community-Level Interaction Insights into Carbon Utilization and Element Cycling Functions of Hydrothermarchaeota in Hydrothermal Sediment.</title>
        <authorList>
            <person name="Zhou Z."/>
            <person name="Liu Y."/>
            <person name="Xu W."/>
            <person name="Pan J."/>
            <person name="Luo Z.H."/>
            <person name="Li M."/>
        </authorList>
    </citation>
    <scope>NUCLEOTIDE SEQUENCE [LARGE SCALE GENOMIC DNA]</scope>
    <source>
        <strain evidence="10">SpSt-132</strain>
    </source>
</reference>
<accession>A0A7C2ZJ34</accession>
<dbReference type="CDD" id="cd01136">
    <property type="entry name" value="ATPase_flagellum-secretory_path_III"/>
    <property type="match status" value="1"/>
</dbReference>
<protein>
    <submittedName>
        <fullName evidence="10">FliI/YscN family ATPase</fullName>
    </submittedName>
</protein>
<dbReference type="PANTHER" id="PTHR15184:SF9">
    <property type="entry name" value="SPI-1 TYPE 3 SECRETION SYSTEM ATPASE"/>
    <property type="match status" value="1"/>
</dbReference>
<proteinExistence type="predicted"/>
<dbReference type="AlphaFoldDB" id="A0A7C2ZJ34"/>
<organism evidence="10">
    <name type="scientific">Hydrogenobacter sp</name>
    <dbReference type="NCBI Taxonomy" id="2152829"/>
    <lineage>
        <taxon>Bacteria</taxon>
        <taxon>Pseudomonadati</taxon>
        <taxon>Aquificota</taxon>
        <taxon>Aquificia</taxon>
        <taxon>Aquificales</taxon>
        <taxon>Aquificaceae</taxon>
        <taxon>Hydrogenobacter</taxon>
    </lineage>
</organism>
<dbReference type="GO" id="GO:0008564">
    <property type="term" value="F:protein-exporting ATPase activity"/>
    <property type="evidence" value="ECO:0007669"/>
    <property type="project" value="UniProtKB-EC"/>
</dbReference>
<evidence type="ECO:0000256" key="2">
    <source>
        <dbReference type="ARBA" id="ARBA00022448"/>
    </source>
</evidence>
<dbReference type="NCBIfam" id="TIGR01026">
    <property type="entry name" value="fliI_yscN"/>
    <property type="match status" value="1"/>
</dbReference>
<evidence type="ECO:0000256" key="3">
    <source>
        <dbReference type="ARBA" id="ARBA00022490"/>
    </source>
</evidence>
<dbReference type="GO" id="GO:0005737">
    <property type="term" value="C:cytoplasm"/>
    <property type="evidence" value="ECO:0007669"/>
    <property type="project" value="UniProtKB-SubCell"/>
</dbReference>
<dbReference type="InterPro" id="IPR040627">
    <property type="entry name" value="T3SS_ATPase_C"/>
</dbReference>
<evidence type="ECO:0000256" key="4">
    <source>
        <dbReference type="ARBA" id="ARBA00022741"/>
    </source>
</evidence>
<keyword evidence="2" id="KW-0813">Transport</keyword>
<evidence type="ECO:0000256" key="1">
    <source>
        <dbReference type="ARBA" id="ARBA00004496"/>
    </source>
</evidence>
<dbReference type="PANTHER" id="PTHR15184">
    <property type="entry name" value="ATP SYNTHASE"/>
    <property type="match status" value="1"/>
</dbReference>
<evidence type="ECO:0000259" key="9">
    <source>
        <dbReference type="SMART" id="SM00382"/>
    </source>
</evidence>
<dbReference type="Pfam" id="PF18269">
    <property type="entry name" value="T3SS_ATPase_C"/>
    <property type="match status" value="1"/>
</dbReference>
<sequence>MRGVFRVYHKVYKASGVYLEAYNTDGAIGDHVIIYNQRNYPIEGEIIGFNEDRCIIMPFSHIWGVRAGDRVWIKKEHVSTVCGIGLLGEVIDPFGRSLLSGAELKGEKRPILLEDINPLQRERIKDVFDCGIRPINGLFTLGKGQKVGIFAGAGVGKSTLLGMIVRNSKADAVVLALIGERGREVKEFLEDVLGEEGRNKSIVVVTTSDQTPILKVKGAISALVHAKYLAEKGMNVLLVMDSITRLAMAQREVGLSAGEPPTMKAYTPSVFYLLSKVVESCGNFGRGSITGIFSVLVEGDDISLDPVADSLMAVLDGHIILSRKRANAGIFPAIDPIRSLSRLMPQIVSQDHIKMAMYLRELFSVYESMEDMVNLGLYTPGSNPMVDKVIRHREEINRFFVQNVGEKVSFEESLRDLKSLYEKLL</sequence>
<keyword evidence="5" id="KW-0067">ATP-binding</keyword>
<dbReference type="GO" id="GO:0005524">
    <property type="term" value="F:ATP binding"/>
    <property type="evidence" value="ECO:0007669"/>
    <property type="project" value="UniProtKB-KW"/>
</dbReference>
<dbReference type="GO" id="GO:0030257">
    <property type="term" value="C:type III protein secretion system complex"/>
    <property type="evidence" value="ECO:0007669"/>
    <property type="project" value="InterPro"/>
</dbReference>
<dbReference type="EMBL" id="DSFP01000004">
    <property type="protein sequence ID" value="HEW45085.1"/>
    <property type="molecule type" value="Genomic_DNA"/>
</dbReference>
<dbReference type="GO" id="GO:0030254">
    <property type="term" value="P:protein secretion by the type III secretion system"/>
    <property type="evidence" value="ECO:0007669"/>
    <property type="project" value="InterPro"/>
</dbReference>
<dbReference type="InterPro" id="IPR005714">
    <property type="entry name" value="ATPase_T3SS_FliI/YscN"/>
</dbReference>
<dbReference type="Pfam" id="PF00006">
    <property type="entry name" value="ATP-synt_ab"/>
    <property type="match status" value="1"/>
</dbReference>
<keyword evidence="3" id="KW-0963">Cytoplasm</keyword>
<keyword evidence="7" id="KW-1278">Translocase</keyword>
<gene>
    <name evidence="10" type="ORF">ENO47_00180</name>
</gene>
<dbReference type="FunFam" id="3.40.50.12240:FF:000002">
    <property type="entry name" value="Flagellum-specific ATP synthase FliI"/>
    <property type="match status" value="1"/>
</dbReference>
<dbReference type="InterPro" id="IPR027417">
    <property type="entry name" value="P-loop_NTPase"/>
</dbReference>